<dbReference type="AlphaFoldDB" id="A0A317JVL2"/>
<evidence type="ECO:0000313" key="2">
    <source>
        <dbReference type="EMBL" id="PWU44695.1"/>
    </source>
</evidence>
<evidence type="ECO:0000256" key="1">
    <source>
        <dbReference type="SAM" id="Phobius"/>
    </source>
</evidence>
<keyword evidence="3" id="KW-1185">Reference proteome</keyword>
<keyword evidence="1" id="KW-0472">Membrane</keyword>
<dbReference type="Proteomes" id="UP000245683">
    <property type="component" value="Unassembled WGS sequence"/>
</dbReference>
<evidence type="ECO:0008006" key="4">
    <source>
        <dbReference type="Google" id="ProtNLM"/>
    </source>
</evidence>
<organism evidence="2 3">
    <name type="scientific">Micromonospora globispora</name>
    <dbReference type="NCBI Taxonomy" id="1450148"/>
    <lineage>
        <taxon>Bacteria</taxon>
        <taxon>Bacillati</taxon>
        <taxon>Actinomycetota</taxon>
        <taxon>Actinomycetes</taxon>
        <taxon>Micromonosporales</taxon>
        <taxon>Micromonosporaceae</taxon>
        <taxon>Micromonospora</taxon>
    </lineage>
</organism>
<evidence type="ECO:0000313" key="3">
    <source>
        <dbReference type="Proteomes" id="UP000245683"/>
    </source>
</evidence>
<proteinExistence type="predicted"/>
<gene>
    <name evidence="2" type="ORF">DLJ46_24655</name>
</gene>
<dbReference type="Gene3D" id="3.30.1390.10">
    <property type="match status" value="1"/>
</dbReference>
<keyword evidence="1" id="KW-1133">Transmembrane helix</keyword>
<dbReference type="OrthoDB" id="3298842at2"/>
<accession>A0A317JVL2</accession>
<sequence>MDRQKLRRLADRLPFSGALFGLGTYLVDERLLGHQRGGLAAVGVVFFLALVTSWVLRRVSGMTWREALWPRREPPPWTQLPPSMASVNELARAGLRIQAIKMYRELTGMELKASVEAVDAMIAQRTLHEPAPRIDPHR</sequence>
<feature type="transmembrane region" description="Helical" evidence="1">
    <location>
        <begin position="39"/>
        <end position="56"/>
    </location>
</feature>
<feature type="transmembrane region" description="Helical" evidence="1">
    <location>
        <begin position="9"/>
        <end position="27"/>
    </location>
</feature>
<reference evidence="3" key="1">
    <citation type="submission" date="2018-05" db="EMBL/GenBank/DDBJ databases">
        <title>Micromonospora globispora sp. nov. and Micromonospora rugosa sp. nov., isolated from marine sediment.</title>
        <authorList>
            <person name="Carro L."/>
            <person name="Aysel V."/>
            <person name="Cetin D."/>
            <person name="Igual J.M."/>
            <person name="Klenk H.-P."/>
            <person name="Trujillo M.E."/>
            <person name="Sahin N."/>
        </authorList>
    </citation>
    <scope>NUCLEOTIDE SEQUENCE [LARGE SCALE GENOMIC DNA]</scope>
    <source>
        <strain evidence="3">S2904</strain>
    </source>
</reference>
<dbReference type="RefSeq" id="WP_109946965.1">
    <property type="nucleotide sequence ID" value="NZ_QGGF01000488.1"/>
</dbReference>
<keyword evidence="1" id="KW-0812">Transmembrane</keyword>
<name>A0A317JVL2_9ACTN</name>
<protein>
    <recommendedName>
        <fullName evidence="4">Ribosomal protein L7/L12 C-terminal domain-containing protein</fullName>
    </recommendedName>
</protein>
<dbReference type="EMBL" id="QGSV01000294">
    <property type="protein sequence ID" value="PWU44695.1"/>
    <property type="molecule type" value="Genomic_DNA"/>
</dbReference>
<comment type="caution">
    <text evidence="2">The sequence shown here is derived from an EMBL/GenBank/DDBJ whole genome shotgun (WGS) entry which is preliminary data.</text>
</comment>
<dbReference type="InterPro" id="IPR014719">
    <property type="entry name" value="Ribosomal_bL12_C/ClpS-like"/>
</dbReference>